<dbReference type="EMBL" id="QRZM01000008">
    <property type="protein sequence ID" value="RGV74104.1"/>
    <property type="molecule type" value="Genomic_DNA"/>
</dbReference>
<comment type="caution">
    <text evidence="1">The sequence shown here is derived from an EMBL/GenBank/DDBJ whole genome shotgun (WGS) entry which is preliminary data.</text>
</comment>
<gene>
    <name evidence="1" type="ORF">DWW02_19130</name>
</gene>
<evidence type="ECO:0000313" key="1">
    <source>
        <dbReference type="EMBL" id="RGV74104.1"/>
    </source>
</evidence>
<dbReference type="Proteomes" id="UP000284543">
    <property type="component" value="Unassembled WGS sequence"/>
</dbReference>
<organism evidence="1 2">
    <name type="scientific">Enterocloster bolteae</name>
    <dbReference type="NCBI Taxonomy" id="208479"/>
    <lineage>
        <taxon>Bacteria</taxon>
        <taxon>Bacillati</taxon>
        <taxon>Bacillota</taxon>
        <taxon>Clostridia</taxon>
        <taxon>Lachnospirales</taxon>
        <taxon>Lachnospiraceae</taxon>
        <taxon>Enterocloster</taxon>
    </lineage>
</organism>
<evidence type="ECO:0000313" key="2">
    <source>
        <dbReference type="Proteomes" id="UP000284543"/>
    </source>
</evidence>
<proteinExistence type="predicted"/>
<name>A0A412Z2G2_9FIRM</name>
<sequence>MGEQNLLLKRKLVIQSFLPLFIFIFIRYFDYRMISSICHFIRELMQRNFSVMNRIWDHPYLGPFIAAFISLACSLYGITAMWQFKSMQMSGFVDAGEEIVIEEEITDSGITFFMTFVLPLLLDDVETLRGFIIFTGILGLVIRLMWTTHLYYQNPILTLLGYRIYKFRFLNPVMDGCRDKTMIAVCRTGIAEKKIVKWKYISDDVCLMYNKN</sequence>
<dbReference type="AlphaFoldDB" id="A0A412Z2G2"/>
<protein>
    <submittedName>
        <fullName evidence="1">Uncharacterized protein</fullName>
    </submittedName>
</protein>
<reference evidence="1 2" key="1">
    <citation type="submission" date="2018-08" db="EMBL/GenBank/DDBJ databases">
        <title>A genome reference for cultivated species of the human gut microbiota.</title>
        <authorList>
            <person name="Zou Y."/>
            <person name="Xue W."/>
            <person name="Luo G."/>
        </authorList>
    </citation>
    <scope>NUCLEOTIDE SEQUENCE [LARGE SCALE GENOMIC DNA]</scope>
    <source>
        <strain evidence="1 2">AF14-18</strain>
    </source>
</reference>
<dbReference type="KEGG" id="cbol:CGC65_10495"/>
<accession>A0A412Z2G2</accession>
<dbReference type="RefSeq" id="WP_002569430.1">
    <property type="nucleotide sequence ID" value="NZ_CABKUK010000008.1"/>
</dbReference>